<evidence type="ECO:0000313" key="2">
    <source>
        <dbReference type="Proteomes" id="UP000223891"/>
    </source>
</evidence>
<gene>
    <name evidence="1" type="ORF">CBB_54</name>
</gene>
<dbReference type="Proteomes" id="UP000223891">
    <property type="component" value="Segment"/>
</dbReference>
<reference evidence="2" key="1">
    <citation type="submission" date="2016-01" db="EMBL/GenBank/DDBJ databases">
        <title>Isolation and Characterization of Enterobacteria phage CBB.</title>
        <authorList>
            <person name="Buttimer C.T.H."/>
            <person name="Hendrix H."/>
            <person name="Alexandre H."/>
            <person name="O'Mahony J."/>
            <person name="Lavigne R."/>
            <person name="Coffey A."/>
        </authorList>
    </citation>
    <scope>NUCLEOTIDE SEQUENCE [LARGE SCALE GENOMIC DNA]</scope>
</reference>
<evidence type="ECO:0000313" key="1">
    <source>
        <dbReference type="EMBL" id="AMM43619.1"/>
    </source>
</evidence>
<accession>A0A1L2CUC4</accession>
<sequence>MKLMLFLKLVDKLVLISNELQDARDTSYGSYVPQELSTGLKFTLSSNSTRTQLEVLVDTGYHMLVNLYYWQEIHSTLRNDEYLKICTYLPAFYNNNVHREMDRVLFKAPNTFPVLPYDQCFDEDVLEPLMFQLLTKYTENEVQSMVAVRYLCPLLTDVERFAIEYFPVIGLDFRALSFLSEQDILELIDYIDEIKNVTSTTNI</sequence>
<keyword evidence="2" id="KW-1185">Reference proteome</keyword>
<dbReference type="EMBL" id="KU574722">
    <property type="protein sequence ID" value="AMM43619.1"/>
    <property type="molecule type" value="Genomic_DNA"/>
</dbReference>
<proteinExistence type="predicted"/>
<protein>
    <submittedName>
        <fullName evidence="1">Uncharacterized protein</fullName>
    </submittedName>
</protein>
<name>A0A1L2CUC4_9CAUD</name>
<organism evidence="1 2">
    <name type="scientific">Pectobacterium phage vB_PcaM_CBB</name>
    <dbReference type="NCBI Taxonomy" id="2772511"/>
    <lineage>
        <taxon>Viruses</taxon>
        <taxon>Duplodnaviria</taxon>
        <taxon>Heunggongvirae</taxon>
        <taxon>Uroviricota</taxon>
        <taxon>Caudoviricetes</taxon>
        <taxon>Mimasvirus</taxon>
        <taxon>Mimasvirus CBB</taxon>
    </lineage>
</organism>